<dbReference type="InterPro" id="IPR027417">
    <property type="entry name" value="P-loop_NTPase"/>
</dbReference>
<dbReference type="OrthoDB" id="1924787at2759"/>
<dbReference type="PIRSF" id="PIRSF005814">
    <property type="entry name" value="MutS_YshD"/>
    <property type="match status" value="1"/>
</dbReference>
<keyword evidence="2" id="KW-0067">ATP-binding</keyword>
<organism evidence="7 8">
    <name type="scientific">Ostreobium quekettii</name>
    <dbReference type="NCBI Taxonomy" id="121088"/>
    <lineage>
        <taxon>Eukaryota</taxon>
        <taxon>Viridiplantae</taxon>
        <taxon>Chlorophyta</taxon>
        <taxon>core chlorophytes</taxon>
        <taxon>Ulvophyceae</taxon>
        <taxon>TCBD clade</taxon>
        <taxon>Bryopsidales</taxon>
        <taxon>Ostreobineae</taxon>
        <taxon>Ostreobiaceae</taxon>
        <taxon>Ostreobium</taxon>
    </lineage>
</organism>
<keyword evidence="1" id="KW-0547">Nucleotide-binding</keyword>
<sequence length="814" mass="87029">MLLHEPGPTALVGLPAAPFQARPLDAKCPPTTSRRCEAQWKARRSASSPQLRCSEYHCLPAQLETAQTLRHEKLVPTPSAVGQGDPYPGGLAKHQDGETMARESLRLLEWPNLCRQVAAFAETSLGAELLLERGAPMGMTLDESEALLQETEEATEAGLRFDGIYDIRPALKVAAMGDRCLTELQLAGVASTLEGAERLCHTVAGGGLSVSRFPALGRLAAGCGPEEKGLVTEIRRCIEPAFGHIADNATPHLADIRERTRANGVELQKSAKAWATQLHQQGVSERPIVVVRRGRECVAIKAGSQSQLPRGSVQLASSKSGSTLYMEPAPIVELNNRKAILSSEEAQEERSILMQLTRMLAACASRVADIMESVASLDVVNARAEHSKWLGGVRPKFLSTEQIRDGYRACLPQARHPILMQRALPPLREPPSASDAPFANNFREPTKPFQVDPPGDSAQQDSPECDLPVPIDLVVPVGTAVVALTGPNTGGKTASLKTLGLLTLMSKAGIFLPCGAALEGGPQPELMWFDQVLADIGDDQNLQQSLSTFSGHIRRVNKILHTATSASLVVLDEVGSGTDPTEGSVLAEAILDHLAGQAALTVATTHHSSIKEMADCDDRFVNASVGFDGRSLRPTYVLAWGDAGKSNALDISAQLGFDPVVVEAARELVAEMRGKGTQEAETPQLHSFLTAKLDAAVKEADKDALALQAAGERLKGLQESIRQLQAEESELQDIQGNADALQVAISKEVQDLLDGARSGRIAVESVKERLRELETEVAATSGKVSTDRGVQKEKDGGAPQIRNAAAHLVVFARI</sequence>
<reference evidence="7" key="1">
    <citation type="submission" date="2020-12" db="EMBL/GenBank/DDBJ databases">
        <authorList>
            <person name="Iha C."/>
        </authorList>
    </citation>
    <scope>NUCLEOTIDE SEQUENCE</scope>
</reference>
<keyword evidence="4" id="KW-0175">Coiled coil</keyword>
<evidence type="ECO:0000256" key="2">
    <source>
        <dbReference type="ARBA" id="ARBA00022840"/>
    </source>
</evidence>
<dbReference type="Pfam" id="PF00488">
    <property type="entry name" value="MutS_V"/>
    <property type="match status" value="1"/>
</dbReference>
<dbReference type="GO" id="GO:0140664">
    <property type="term" value="F:ATP-dependent DNA damage sensor activity"/>
    <property type="evidence" value="ECO:0007669"/>
    <property type="project" value="InterPro"/>
</dbReference>
<evidence type="ECO:0000256" key="3">
    <source>
        <dbReference type="ARBA" id="ARBA00023125"/>
    </source>
</evidence>
<evidence type="ECO:0000313" key="7">
    <source>
        <dbReference type="EMBL" id="CAD7699368.1"/>
    </source>
</evidence>
<dbReference type="InterPro" id="IPR007696">
    <property type="entry name" value="DNA_mismatch_repair_MutS_core"/>
</dbReference>
<keyword evidence="3" id="KW-0238">DNA-binding</keyword>
<feature type="coiled-coil region" evidence="4">
    <location>
        <begin position="707"/>
        <end position="783"/>
    </location>
</feature>
<name>A0A8S1IX83_9CHLO</name>
<evidence type="ECO:0000256" key="4">
    <source>
        <dbReference type="SAM" id="Coils"/>
    </source>
</evidence>
<evidence type="ECO:0000313" key="8">
    <source>
        <dbReference type="Proteomes" id="UP000708148"/>
    </source>
</evidence>
<gene>
    <name evidence="7" type="ORF">OSTQU699_LOCUS4727</name>
</gene>
<feature type="domain" description="DNA mismatch repair proteins mutS family" evidence="6">
    <location>
        <begin position="567"/>
        <end position="583"/>
    </location>
</feature>
<dbReference type="InterPro" id="IPR005747">
    <property type="entry name" value="MutS2"/>
</dbReference>
<dbReference type="InterPro" id="IPR045076">
    <property type="entry name" value="MutS"/>
</dbReference>
<dbReference type="NCBIfam" id="TIGR01069">
    <property type="entry name" value="mutS2"/>
    <property type="match status" value="1"/>
</dbReference>
<evidence type="ECO:0000256" key="5">
    <source>
        <dbReference type="SAM" id="MobiDB-lite"/>
    </source>
</evidence>
<evidence type="ECO:0000259" key="6">
    <source>
        <dbReference type="PROSITE" id="PS00486"/>
    </source>
</evidence>
<feature type="region of interest" description="Disordered" evidence="5">
    <location>
        <begin position="425"/>
        <end position="464"/>
    </location>
</feature>
<dbReference type="GO" id="GO:0045910">
    <property type="term" value="P:negative regulation of DNA recombination"/>
    <property type="evidence" value="ECO:0007669"/>
    <property type="project" value="InterPro"/>
</dbReference>
<accession>A0A8S1IX83</accession>
<dbReference type="InterPro" id="IPR000432">
    <property type="entry name" value="DNA_mismatch_repair_MutS_C"/>
</dbReference>
<dbReference type="InterPro" id="IPR036187">
    <property type="entry name" value="DNA_mismatch_repair_MutS_sf"/>
</dbReference>
<dbReference type="SMART" id="SM00534">
    <property type="entry name" value="MUTSac"/>
    <property type="match status" value="1"/>
</dbReference>
<protein>
    <recommendedName>
        <fullName evidence="6">DNA mismatch repair proteins mutS family domain-containing protein</fullName>
    </recommendedName>
</protein>
<keyword evidence="8" id="KW-1185">Reference proteome</keyword>
<dbReference type="GO" id="GO:0004519">
    <property type="term" value="F:endonuclease activity"/>
    <property type="evidence" value="ECO:0007669"/>
    <property type="project" value="InterPro"/>
</dbReference>
<dbReference type="SUPFAM" id="SSF52540">
    <property type="entry name" value="P-loop containing nucleoside triphosphate hydrolases"/>
    <property type="match status" value="1"/>
</dbReference>
<dbReference type="PANTHER" id="PTHR48466:SF2">
    <property type="entry name" value="OS10G0509000 PROTEIN"/>
    <property type="match status" value="1"/>
</dbReference>
<dbReference type="GO" id="GO:0005524">
    <property type="term" value="F:ATP binding"/>
    <property type="evidence" value="ECO:0007669"/>
    <property type="project" value="UniProtKB-KW"/>
</dbReference>
<dbReference type="AlphaFoldDB" id="A0A8S1IX83"/>
<proteinExistence type="predicted"/>
<evidence type="ECO:0000256" key="1">
    <source>
        <dbReference type="ARBA" id="ARBA00022741"/>
    </source>
</evidence>
<dbReference type="Gene3D" id="3.40.50.300">
    <property type="entry name" value="P-loop containing nucleotide triphosphate hydrolases"/>
    <property type="match status" value="1"/>
</dbReference>
<dbReference type="GO" id="GO:0006298">
    <property type="term" value="P:mismatch repair"/>
    <property type="evidence" value="ECO:0007669"/>
    <property type="project" value="InterPro"/>
</dbReference>
<dbReference type="PROSITE" id="PS00486">
    <property type="entry name" value="DNA_MISMATCH_REPAIR_2"/>
    <property type="match status" value="1"/>
</dbReference>
<dbReference type="GO" id="GO:0016887">
    <property type="term" value="F:ATP hydrolysis activity"/>
    <property type="evidence" value="ECO:0007669"/>
    <property type="project" value="InterPro"/>
</dbReference>
<dbReference type="GO" id="GO:0030983">
    <property type="term" value="F:mismatched DNA binding"/>
    <property type="evidence" value="ECO:0007669"/>
    <property type="project" value="InterPro"/>
</dbReference>
<dbReference type="SUPFAM" id="SSF48334">
    <property type="entry name" value="DNA repair protein MutS, domain III"/>
    <property type="match status" value="1"/>
</dbReference>
<dbReference type="SMART" id="SM00533">
    <property type="entry name" value="MUTSd"/>
    <property type="match status" value="1"/>
</dbReference>
<dbReference type="Proteomes" id="UP000708148">
    <property type="component" value="Unassembled WGS sequence"/>
</dbReference>
<dbReference type="EMBL" id="CAJHUC010001007">
    <property type="protein sequence ID" value="CAD7699368.1"/>
    <property type="molecule type" value="Genomic_DNA"/>
</dbReference>
<comment type="caution">
    <text evidence="7">The sequence shown here is derived from an EMBL/GenBank/DDBJ whole genome shotgun (WGS) entry which is preliminary data.</text>
</comment>
<dbReference type="PANTHER" id="PTHR48466">
    <property type="entry name" value="OS10G0509000 PROTEIN-RELATED"/>
    <property type="match status" value="1"/>
</dbReference>